<evidence type="ECO:0000313" key="3">
    <source>
        <dbReference type="Proteomes" id="UP000317093"/>
    </source>
</evidence>
<name>A0A518B203_9BACT</name>
<dbReference type="KEGG" id="knv:Pan216_18600"/>
<reference evidence="2 3" key="1">
    <citation type="submission" date="2019-02" db="EMBL/GenBank/DDBJ databases">
        <title>Deep-cultivation of Planctomycetes and their phenomic and genomic characterization uncovers novel biology.</title>
        <authorList>
            <person name="Wiegand S."/>
            <person name="Jogler M."/>
            <person name="Boedeker C."/>
            <person name="Pinto D."/>
            <person name="Vollmers J."/>
            <person name="Rivas-Marin E."/>
            <person name="Kohn T."/>
            <person name="Peeters S.H."/>
            <person name="Heuer A."/>
            <person name="Rast P."/>
            <person name="Oberbeckmann S."/>
            <person name="Bunk B."/>
            <person name="Jeske O."/>
            <person name="Meyerdierks A."/>
            <person name="Storesund J.E."/>
            <person name="Kallscheuer N."/>
            <person name="Luecker S."/>
            <person name="Lage O.M."/>
            <person name="Pohl T."/>
            <person name="Merkel B.J."/>
            <person name="Hornburger P."/>
            <person name="Mueller R.-W."/>
            <person name="Bruemmer F."/>
            <person name="Labrenz M."/>
            <person name="Spormann A.M."/>
            <person name="Op den Camp H."/>
            <person name="Overmann J."/>
            <person name="Amann R."/>
            <person name="Jetten M.S.M."/>
            <person name="Mascher T."/>
            <person name="Medema M.H."/>
            <person name="Devos D.P."/>
            <person name="Kaster A.-K."/>
            <person name="Ovreas L."/>
            <person name="Rohde M."/>
            <person name="Galperin M.Y."/>
            <person name="Jogler C."/>
        </authorList>
    </citation>
    <scope>NUCLEOTIDE SEQUENCE [LARGE SCALE GENOMIC DNA]</scope>
    <source>
        <strain evidence="2 3">Pan216</strain>
    </source>
</reference>
<gene>
    <name evidence="2" type="ORF">Pan216_18600</name>
</gene>
<protein>
    <submittedName>
        <fullName evidence="2">Uncharacterized protein</fullName>
    </submittedName>
</protein>
<dbReference type="EMBL" id="CP036279">
    <property type="protein sequence ID" value="QDU61007.1"/>
    <property type="molecule type" value="Genomic_DNA"/>
</dbReference>
<organism evidence="2 3">
    <name type="scientific">Kolteria novifilia</name>
    <dbReference type="NCBI Taxonomy" id="2527975"/>
    <lineage>
        <taxon>Bacteria</taxon>
        <taxon>Pseudomonadati</taxon>
        <taxon>Planctomycetota</taxon>
        <taxon>Planctomycetia</taxon>
        <taxon>Kolteriales</taxon>
        <taxon>Kolteriaceae</taxon>
        <taxon>Kolteria</taxon>
    </lineage>
</organism>
<dbReference type="Proteomes" id="UP000317093">
    <property type="component" value="Chromosome"/>
</dbReference>
<keyword evidence="3" id="KW-1185">Reference proteome</keyword>
<dbReference type="AlphaFoldDB" id="A0A518B203"/>
<feature type="region of interest" description="Disordered" evidence="1">
    <location>
        <begin position="1"/>
        <end position="40"/>
    </location>
</feature>
<evidence type="ECO:0000313" key="2">
    <source>
        <dbReference type="EMBL" id="QDU61007.1"/>
    </source>
</evidence>
<sequence>MTLSRTRPCLATGAIDGGRLRSPQGKGLYPPGDASHTMVA</sequence>
<proteinExistence type="predicted"/>
<evidence type="ECO:0000256" key="1">
    <source>
        <dbReference type="SAM" id="MobiDB-lite"/>
    </source>
</evidence>
<accession>A0A518B203</accession>